<dbReference type="EMBL" id="FN655731">
    <property type="protein sequence ID" value="CBY39997.1"/>
    <property type="molecule type" value="Genomic_DNA"/>
</dbReference>
<gene>
    <name evidence="1" type="ORF">GSOID_T00020599001</name>
</gene>
<name>E4YX14_OIKDI</name>
<evidence type="ECO:0000313" key="1">
    <source>
        <dbReference type="EMBL" id="CBY39997.1"/>
    </source>
</evidence>
<protein>
    <submittedName>
        <fullName evidence="1">Uncharacterized protein</fullName>
    </submittedName>
</protein>
<proteinExistence type="predicted"/>
<organism evidence="1">
    <name type="scientific">Oikopleura dioica</name>
    <name type="common">Tunicate</name>
    <dbReference type="NCBI Taxonomy" id="34765"/>
    <lineage>
        <taxon>Eukaryota</taxon>
        <taxon>Metazoa</taxon>
        <taxon>Chordata</taxon>
        <taxon>Tunicata</taxon>
        <taxon>Appendicularia</taxon>
        <taxon>Copelata</taxon>
        <taxon>Oikopleuridae</taxon>
        <taxon>Oikopleura</taxon>
    </lineage>
</organism>
<reference evidence="1" key="1">
    <citation type="journal article" date="2010" name="Science">
        <title>Plasticity of animal genome architecture unmasked by rapid evolution of a pelagic tunicate.</title>
        <authorList>
            <person name="Denoeud F."/>
            <person name="Henriet S."/>
            <person name="Mungpakdee S."/>
            <person name="Aury J.M."/>
            <person name="Da Silva C."/>
            <person name="Brinkmann H."/>
            <person name="Mikhaleva J."/>
            <person name="Olsen L.C."/>
            <person name="Jubin C."/>
            <person name="Canestro C."/>
            <person name="Bouquet J.M."/>
            <person name="Danks G."/>
            <person name="Poulain J."/>
            <person name="Campsteijn C."/>
            <person name="Adamski M."/>
            <person name="Cross I."/>
            <person name="Yadetie F."/>
            <person name="Muffato M."/>
            <person name="Louis A."/>
            <person name="Butcher S."/>
            <person name="Tsagkogeorga G."/>
            <person name="Konrad A."/>
            <person name="Singh S."/>
            <person name="Jensen M.F."/>
            <person name="Cong E.H."/>
            <person name="Eikeseth-Otteraa H."/>
            <person name="Noel B."/>
            <person name="Anthouard V."/>
            <person name="Porcel B.M."/>
            <person name="Kachouri-Lafond R."/>
            <person name="Nishino A."/>
            <person name="Ugolini M."/>
            <person name="Chourrout P."/>
            <person name="Nishida H."/>
            <person name="Aasland R."/>
            <person name="Huzurbazar S."/>
            <person name="Westhof E."/>
            <person name="Delsuc F."/>
            <person name="Lehrach H."/>
            <person name="Reinhardt R."/>
            <person name="Weissenbach J."/>
            <person name="Roy S.W."/>
            <person name="Artiguenave F."/>
            <person name="Postlethwait J.H."/>
            <person name="Manak J.R."/>
            <person name="Thompson E.M."/>
            <person name="Jaillon O."/>
            <person name="Du Pasquier L."/>
            <person name="Boudinot P."/>
            <person name="Liberles D.A."/>
            <person name="Volff J.N."/>
            <person name="Philippe H."/>
            <person name="Lenhard B."/>
            <person name="Roest Crollius H."/>
            <person name="Wincker P."/>
            <person name="Chourrout D."/>
        </authorList>
    </citation>
    <scope>NUCLEOTIDE SEQUENCE [LARGE SCALE GENOMIC DNA]</scope>
</reference>
<accession>E4YX14</accession>
<dbReference type="AlphaFoldDB" id="E4YX14"/>
<sequence length="232" mass="25118">MKVTAALIAAAYAADPVNWPGQSDEDPCGTQIHFPESAVNATCTLDFNGYNPWRVFLGGEFIVDEYSFTNFDGIGSDSIDVVIFWEQSYDGSTGLLSNATCGYDTDVSLNCVDYGSALPGVYFMETANDFRMMKESNYNFQVAGAYPGDVVAMQINDAVGNGFACMNLTTNSGEINVDGINVIEDPWGNLYSDTGIITINVADYASSTVNLFTQQQPGQPWEPSLWKSNVSA</sequence>
<dbReference type="Proteomes" id="UP000011014">
    <property type="component" value="Unassembled WGS sequence"/>
</dbReference>